<keyword evidence="3" id="KW-1185">Reference proteome</keyword>
<evidence type="ECO:0000256" key="1">
    <source>
        <dbReference type="SAM" id="MobiDB-lite"/>
    </source>
</evidence>
<evidence type="ECO:0000313" key="2">
    <source>
        <dbReference type="EMBL" id="KAL1262858.1"/>
    </source>
</evidence>
<feature type="region of interest" description="Disordered" evidence="1">
    <location>
        <begin position="29"/>
        <end position="79"/>
    </location>
</feature>
<feature type="compositionally biased region" description="Polar residues" evidence="1">
    <location>
        <begin position="70"/>
        <end position="79"/>
    </location>
</feature>
<comment type="caution">
    <text evidence="2">The sequence shown here is derived from an EMBL/GenBank/DDBJ whole genome shotgun (WGS) entry which is preliminary data.</text>
</comment>
<evidence type="ECO:0000313" key="3">
    <source>
        <dbReference type="Proteomes" id="UP001558613"/>
    </source>
</evidence>
<reference evidence="2 3" key="1">
    <citation type="submission" date="2023-09" db="EMBL/GenBank/DDBJ databases">
        <authorList>
            <person name="Wang M."/>
        </authorList>
    </citation>
    <scope>NUCLEOTIDE SEQUENCE [LARGE SCALE GENOMIC DNA]</scope>
    <source>
        <strain evidence="2">GT-2023</strain>
        <tissue evidence="2">Liver</tissue>
    </source>
</reference>
<organism evidence="2 3">
    <name type="scientific">Cirrhinus molitorella</name>
    <name type="common">mud carp</name>
    <dbReference type="NCBI Taxonomy" id="172907"/>
    <lineage>
        <taxon>Eukaryota</taxon>
        <taxon>Metazoa</taxon>
        <taxon>Chordata</taxon>
        <taxon>Craniata</taxon>
        <taxon>Vertebrata</taxon>
        <taxon>Euteleostomi</taxon>
        <taxon>Actinopterygii</taxon>
        <taxon>Neopterygii</taxon>
        <taxon>Teleostei</taxon>
        <taxon>Ostariophysi</taxon>
        <taxon>Cypriniformes</taxon>
        <taxon>Cyprinidae</taxon>
        <taxon>Labeoninae</taxon>
        <taxon>Labeonini</taxon>
        <taxon>Cirrhinus</taxon>
    </lineage>
</organism>
<name>A0ABR3MCL7_9TELE</name>
<accession>A0ABR3MCL7</accession>
<proteinExistence type="predicted"/>
<sequence>MEKGDQIERLLSPSLQLCSLWRLKEGGQSGCPSSRANLPATGQIPQHGSHRSQLETFLQSGPTGLKGEGNQKQMGSTLV</sequence>
<gene>
    <name evidence="2" type="ORF">QQF64_005597</name>
</gene>
<dbReference type="EMBL" id="JAYMGO010000013">
    <property type="protein sequence ID" value="KAL1262858.1"/>
    <property type="molecule type" value="Genomic_DNA"/>
</dbReference>
<protein>
    <submittedName>
        <fullName evidence="2">Uncharacterized protein</fullName>
    </submittedName>
</protein>
<dbReference type="Proteomes" id="UP001558613">
    <property type="component" value="Unassembled WGS sequence"/>
</dbReference>